<protein>
    <submittedName>
        <fullName evidence="2">Uncharacterized protein</fullName>
    </submittedName>
</protein>
<evidence type="ECO:0000313" key="1">
    <source>
        <dbReference type="Proteomes" id="UP000095283"/>
    </source>
</evidence>
<dbReference type="Proteomes" id="UP000095283">
    <property type="component" value="Unplaced"/>
</dbReference>
<name>A0A1I7XBU9_HETBA</name>
<proteinExistence type="predicted"/>
<sequence>MSTSRSGGSEIRKIVKTNKNNKNLTDTFVIQLASLAGEWHCYMRIASKLHAVVGSIGAMDSVSTRQATTQRH</sequence>
<dbReference type="WBParaSite" id="Hba_14919">
    <property type="protein sequence ID" value="Hba_14919"/>
    <property type="gene ID" value="Hba_14919"/>
</dbReference>
<reference evidence="2" key="1">
    <citation type="submission" date="2016-11" db="UniProtKB">
        <authorList>
            <consortium name="WormBaseParasite"/>
        </authorList>
    </citation>
    <scope>IDENTIFICATION</scope>
</reference>
<evidence type="ECO:0000313" key="2">
    <source>
        <dbReference type="WBParaSite" id="Hba_14919"/>
    </source>
</evidence>
<organism evidence="1 2">
    <name type="scientific">Heterorhabditis bacteriophora</name>
    <name type="common">Entomopathogenic nematode worm</name>
    <dbReference type="NCBI Taxonomy" id="37862"/>
    <lineage>
        <taxon>Eukaryota</taxon>
        <taxon>Metazoa</taxon>
        <taxon>Ecdysozoa</taxon>
        <taxon>Nematoda</taxon>
        <taxon>Chromadorea</taxon>
        <taxon>Rhabditida</taxon>
        <taxon>Rhabditina</taxon>
        <taxon>Rhabditomorpha</taxon>
        <taxon>Strongyloidea</taxon>
        <taxon>Heterorhabditidae</taxon>
        <taxon>Heterorhabditis</taxon>
    </lineage>
</organism>
<keyword evidence="1" id="KW-1185">Reference proteome</keyword>
<dbReference type="AlphaFoldDB" id="A0A1I7XBU9"/>
<accession>A0A1I7XBU9</accession>